<reference evidence="2" key="1">
    <citation type="submission" date="2018-06" db="EMBL/GenBank/DDBJ databases">
        <authorList>
            <person name="Zhirakovskaya E."/>
        </authorList>
    </citation>
    <scope>NUCLEOTIDE SEQUENCE</scope>
</reference>
<dbReference type="CDD" id="cd03801">
    <property type="entry name" value="GT4_PimA-like"/>
    <property type="match status" value="1"/>
</dbReference>
<dbReference type="GO" id="GO:0016757">
    <property type="term" value="F:glycosyltransferase activity"/>
    <property type="evidence" value="ECO:0007669"/>
    <property type="project" value="InterPro"/>
</dbReference>
<dbReference type="PANTHER" id="PTHR12526:SF630">
    <property type="entry name" value="GLYCOSYLTRANSFERASE"/>
    <property type="match status" value="1"/>
</dbReference>
<dbReference type="PANTHER" id="PTHR12526">
    <property type="entry name" value="GLYCOSYLTRANSFERASE"/>
    <property type="match status" value="1"/>
</dbReference>
<dbReference type="SUPFAM" id="SSF53756">
    <property type="entry name" value="UDP-Glycosyltransferase/glycogen phosphorylase"/>
    <property type="match status" value="1"/>
</dbReference>
<dbReference type="InterPro" id="IPR001296">
    <property type="entry name" value="Glyco_trans_1"/>
</dbReference>
<proteinExistence type="predicted"/>
<dbReference type="AlphaFoldDB" id="A0A3B0Y2L8"/>
<feature type="domain" description="Glycosyl transferase family 1" evidence="1">
    <location>
        <begin position="189"/>
        <end position="353"/>
    </location>
</feature>
<dbReference type="EMBL" id="UOFG01000179">
    <property type="protein sequence ID" value="VAW62694.1"/>
    <property type="molecule type" value="Genomic_DNA"/>
</dbReference>
<protein>
    <recommendedName>
        <fullName evidence="1">Glycosyl transferase family 1 domain-containing protein</fullName>
    </recommendedName>
</protein>
<dbReference type="Pfam" id="PF00534">
    <property type="entry name" value="Glycos_transf_1"/>
    <property type="match status" value="1"/>
</dbReference>
<evidence type="ECO:0000259" key="1">
    <source>
        <dbReference type="Pfam" id="PF00534"/>
    </source>
</evidence>
<dbReference type="Gene3D" id="3.40.50.2000">
    <property type="entry name" value="Glycogen Phosphorylase B"/>
    <property type="match status" value="2"/>
</dbReference>
<gene>
    <name evidence="2" type="ORF">MNBD_GAMMA11-228</name>
</gene>
<accession>A0A3B0Y2L8</accession>
<sequence>MKKQPNIAVITNILPKYREDMYVRLFEHYSENIHIYCQDEIPSMNLQTIAHLYPDNRTKIKYFSLDKEKLSWQVIPLTEIIKKYDIVFLYGNPRVISSILYGLLLALSGKKIVIWGQYHTAGANRLMEKVRLWWWSHFNNIFLYTEAEALEYKKKYPGTAHVIGMNNGLNQDEIDAVSNGLSDADIELWKSDNDLSGKILLLSCARLDKKNSYDMFLDCLVEIVSNNSDVVWCIIGKGEEESSLKDKADGLGVSANIKWVGALYEQTELAPWFLSSVALIHPGAIGLSLLHAMGYGLPVITHDNNSCQMPEIAALKNNFNGMRYQYGSRASLIESVNSVLKNSELREQLSENALNTARSEYNTDIMANNFIKMVDSL</sequence>
<name>A0A3B0Y2L8_9ZZZZ</name>
<evidence type="ECO:0000313" key="2">
    <source>
        <dbReference type="EMBL" id="VAW62694.1"/>
    </source>
</evidence>
<organism evidence="2">
    <name type="scientific">hydrothermal vent metagenome</name>
    <dbReference type="NCBI Taxonomy" id="652676"/>
    <lineage>
        <taxon>unclassified sequences</taxon>
        <taxon>metagenomes</taxon>
        <taxon>ecological metagenomes</taxon>
    </lineage>
</organism>